<feature type="signal peptide" evidence="1">
    <location>
        <begin position="1"/>
        <end position="16"/>
    </location>
</feature>
<evidence type="ECO:0000256" key="1">
    <source>
        <dbReference type="SAM" id="SignalP"/>
    </source>
</evidence>
<evidence type="ECO:0008006" key="4">
    <source>
        <dbReference type="Google" id="ProtNLM"/>
    </source>
</evidence>
<reference evidence="2" key="1">
    <citation type="journal article" date="2020" name="Stud. Mycol.">
        <title>101 Dothideomycetes genomes: a test case for predicting lifestyles and emergence of pathogens.</title>
        <authorList>
            <person name="Haridas S."/>
            <person name="Albert R."/>
            <person name="Binder M."/>
            <person name="Bloem J."/>
            <person name="Labutti K."/>
            <person name="Salamov A."/>
            <person name="Andreopoulos B."/>
            <person name="Baker S."/>
            <person name="Barry K."/>
            <person name="Bills G."/>
            <person name="Bluhm B."/>
            <person name="Cannon C."/>
            <person name="Castanera R."/>
            <person name="Culley D."/>
            <person name="Daum C."/>
            <person name="Ezra D."/>
            <person name="Gonzalez J."/>
            <person name="Henrissat B."/>
            <person name="Kuo A."/>
            <person name="Liang C."/>
            <person name="Lipzen A."/>
            <person name="Lutzoni F."/>
            <person name="Magnuson J."/>
            <person name="Mondo S."/>
            <person name="Nolan M."/>
            <person name="Ohm R."/>
            <person name="Pangilinan J."/>
            <person name="Park H.-J."/>
            <person name="Ramirez L."/>
            <person name="Alfaro M."/>
            <person name="Sun H."/>
            <person name="Tritt A."/>
            <person name="Yoshinaga Y."/>
            <person name="Zwiers L.-H."/>
            <person name="Turgeon B."/>
            <person name="Goodwin S."/>
            <person name="Spatafora J."/>
            <person name="Crous P."/>
            <person name="Grigoriev I."/>
        </authorList>
    </citation>
    <scope>NUCLEOTIDE SEQUENCE</scope>
    <source>
        <strain evidence="2">CBS 122367</strain>
    </source>
</reference>
<name>A0A6G1IZ89_9PLEO</name>
<keyword evidence="1" id="KW-0732">Signal</keyword>
<keyword evidence="3" id="KW-1185">Reference proteome</keyword>
<evidence type="ECO:0000313" key="3">
    <source>
        <dbReference type="Proteomes" id="UP000799291"/>
    </source>
</evidence>
<organism evidence="2 3">
    <name type="scientific">Lentithecium fluviatile CBS 122367</name>
    <dbReference type="NCBI Taxonomy" id="1168545"/>
    <lineage>
        <taxon>Eukaryota</taxon>
        <taxon>Fungi</taxon>
        <taxon>Dikarya</taxon>
        <taxon>Ascomycota</taxon>
        <taxon>Pezizomycotina</taxon>
        <taxon>Dothideomycetes</taxon>
        <taxon>Pleosporomycetidae</taxon>
        <taxon>Pleosporales</taxon>
        <taxon>Massarineae</taxon>
        <taxon>Lentitheciaceae</taxon>
        <taxon>Lentithecium</taxon>
    </lineage>
</organism>
<accession>A0A6G1IZ89</accession>
<protein>
    <recommendedName>
        <fullName evidence="4">AA1-like domain-containing protein</fullName>
    </recommendedName>
</protein>
<proteinExistence type="predicted"/>
<sequence>MRQFALAVLLSAPVWATTSLGTPLPDTTNSPFEFDYTTWGWYASTVVLSTTIWAPLSYNDNYSLRTTGTFWDIVKVTSPTEPAYTCSSRFLMSGSTSMTCTSGFPCTTALLYSSLGAAEALTQFECGSTGRTIYRVSPTSGKLFTCFASSFL</sequence>
<gene>
    <name evidence="2" type="ORF">K458DRAFT_39659</name>
</gene>
<feature type="chain" id="PRO_5026302167" description="AA1-like domain-containing protein" evidence="1">
    <location>
        <begin position="17"/>
        <end position="152"/>
    </location>
</feature>
<dbReference type="EMBL" id="MU005583">
    <property type="protein sequence ID" value="KAF2683586.1"/>
    <property type="molecule type" value="Genomic_DNA"/>
</dbReference>
<evidence type="ECO:0000313" key="2">
    <source>
        <dbReference type="EMBL" id="KAF2683586.1"/>
    </source>
</evidence>
<dbReference type="AlphaFoldDB" id="A0A6G1IZ89"/>
<dbReference type="Proteomes" id="UP000799291">
    <property type="component" value="Unassembled WGS sequence"/>
</dbReference>